<dbReference type="PANTHER" id="PTHR42748:SF14">
    <property type="entry name" value="SNOAL-LIKE DOMAIN-CONTAINING PROTEIN"/>
    <property type="match status" value="1"/>
</dbReference>
<feature type="domain" description="NmrA-like" evidence="3">
    <location>
        <begin position="3"/>
        <end position="116"/>
    </location>
</feature>
<comment type="similarity">
    <text evidence="1">Belongs to the NmrA-type oxidoreductase family.</text>
</comment>
<dbReference type="PANTHER" id="PTHR42748">
    <property type="entry name" value="NITROGEN METABOLITE REPRESSION PROTEIN NMRA FAMILY MEMBER"/>
    <property type="match status" value="1"/>
</dbReference>
<dbReference type="Proteomes" id="UP000801864">
    <property type="component" value="Unassembled WGS sequence"/>
</dbReference>
<comment type="caution">
    <text evidence="4">The sequence shown here is derived from an EMBL/GenBank/DDBJ whole genome shotgun (WGS) entry which is preliminary data.</text>
</comment>
<dbReference type="EMBL" id="QLNT01000028">
    <property type="protein sequence ID" value="KAF3057676.1"/>
    <property type="molecule type" value="Genomic_DNA"/>
</dbReference>
<dbReference type="AlphaFoldDB" id="A0A9P5C6K8"/>
<name>A0A9P5C6K8_9HYPO</name>
<evidence type="ECO:0000259" key="3">
    <source>
        <dbReference type="Pfam" id="PF05368"/>
    </source>
</evidence>
<evidence type="ECO:0000313" key="5">
    <source>
        <dbReference type="Proteomes" id="UP000801864"/>
    </source>
</evidence>
<dbReference type="InterPro" id="IPR008030">
    <property type="entry name" value="NmrA-like"/>
</dbReference>
<dbReference type="InterPro" id="IPR051164">
    <property type="entry name" value="NmrA-like_oxidored"/>
</dbReference>
<dbReference type="SUPFAM" id="SSF51735">
    <property type="entry name" value="NAD(P)-binding Rossmann-fold domains"/>
    <property type="match status" value="1"/>
</dbReference>
<protein>
    <recommendedName>
        <fullName evidence="3">NmrA-like domain-containing protein</fullName>
    </recommendedName>
</protein>
<dbReference type="Gene3D" id="3.40.50.720">
    <property type="entry name" value="NAD(P)-binding Rossmann-like Domain"/>
    <property type="match status" value="1"/>
</dbReference>
<keyword evidence="2" id="KW-0521">NADP</keyword>
<dbReference type="GO" id="GO:0005634">
    <property type="term" value="C:nucleus"/>
    <property type="evidence" value="ECO:0007669"/>
    <property type="project" value="TreeGrafter"/>
</dbReference>
<sequence length="253" mass="28709">MATKTVLVIGGTGAQGVPIVQELDQHGYHVRVLTRDPESEHSQRLRNVAPNVQYVTGTPTDVDALRSAFAGVDYAFVNLNSFALGIKNEIYWGIRTFEIAVQSGVKHYIWSSLDNYALETKYDDDLRCGHYYGKGHHPKKSDSGVYDFRLPIDDGIIPYWTQETGLSEEDMEHKIGTSTAPGDPSLLTFRQNFSAWWRIYQNCGTKLELCKRDYKLLDEIYPGRIRSLKQWMEKVGYDGDGTRTFEAGIPWGM</sequence>
<accession>A0A9P5C6K8</accession>
<proteinExistence type="inferred from homology"/>
<gene>
    <name evidence="4" type="ORF">CFAM422_012175</name>
</gene>
<dbReference type="Pfam" id="PF05368">
    <property type="entry name" value="NmrA"/>
    <property type="match status" value="1"/>
</dbReference>
<evidence type="ECO:0000313" key="4">
    <source>
        <dbReference type="EMBL" id="KAF3057676.1"/>
    </source>
</evidence>
<evidence type="ECO:0000256" key="1">
    <source>
        <dbReference type="ARBA" id="ARBA00006328"/>
    </source>
</evidence>
<keyword evidence="5" id="KW-1185">Reference proteome</keyword>
<evidence type="ECO:0000256" key="2">
    <source>
        <dbReference type="ARBA" id="ARBA00022857"/>
    </source>
</evidence>
<dbReference type="InterPro" id="IPR036291">
    <property type="entry name" value="NAD(P)-bd_dom_sf"/>
</dbReference>
<organism evidence="4 5">
    <name type="scientific">Trichoderma lentiforme</name>
    <dbReference type="NCBI Taxonomy" id="1567552"/>
    <lineage>
        <taxon>Eukaryota</taxon>
        <taxon>Fungi</taxon>
        <taxon>Dikarya</taxon>
        <taxon>Ascomycota</taxon>
        <taxon>Pezizomycotina</taxon>
        <taxon>Sordariomycetes</taxon>
        <taxon>Hypocreomycetidae</taxon>
        <taxon>Hypocreales</taxon>
        <taxon>Hypocreaceae</taxon>
        <taxon>Trichoderma</taxon>
    </lineage>
</organism>
<reference evidence="4 5" key="1">
    <citation type="submission" date="2018-06" db="EMBL/GenBank/DDBJ databases">
        <title>Genome analysis of cellulolytic fungus Trichoderma lentiforme CFAM-422.</title>
        <authorList>
            <person name="Steindorff A.S."/>
            <person name="Formighieri E.F."/>
            <person name="Midorikawa G.E.O."/>
            <person name="Tamietti M.S."/>
            <person name="Ramos E.Z."/>
            <person name="Silva A.S."/>
            <person name="Bon E.P.S."/>
            <person name="Mendes T.D."/>
            <person name="Damaso M.C.T."/>
            <person name="Favaro L.C.L."/>
        </authorList>
    </citation>
    <scope>NUCLEOTIDE SEQUENCE [LARGE SCALE GENOMIC DNA]</scope>
    <source>
        <strain evidence="4 5">CFAM-422</strain>
    </source>
</reference>